<feature type="transmembrane region" description="Helical" evidence="8">
    <location>
        <begin position="258"/>
        <end position="287"/>
    </location>
</feature>
<dbReference type="OrthoDB" id="9781232at2"/>
<keyword evidence="4 8" id="KW-0812">Transmembrane</keyword>
<organism evidence="9 10">
    <name type="scientific">Rhodovastum atsumiense</name>
    <dbReference type="NCBI Taxonomy" id="504468"/>
    <lineage>
        <taxon>Bacteria</taxon>
        <taxon>Pseudomonadati</taxon>
        <taxon>Pseudomonadota</taxon>
        <taxon>Alphaproteobacteria</taxon>
        <taxon>Acetobacterales</taxon>
        <taxon>Acetobacteraceae</taxon>
        <taxon>Rhodovastum</taxon>
    </lineage>
</organism>
<dbReference type="PANTHER" id="PTHR48086">
    <property type="entry name" value="SODIUM/PROLINE SYMPORTER-RELATED"/>
    <property type="match status" value="1"/>
</dbReference>
<dbReference type="PANTHER" id="PTHR48086:SF7">
    <property type="entry name" value="SODIUM-SOLUTE SYMPORTER-RELATED"/>
    <property type="match status" value="1"/>
</dbReference>
<dbReference type="InterPro" id="IPR050277">
    <property type="entry name" value="Sodium:Solute_Symporter"/>
</dbReference>
<feature type="transmembrane region" description="Helical" evidence="8">
    <location>
        <begin position="154"/>
        <end position="173"/>
    </location>
</feature>
<evidence type="ECO:0000256" key="1">
    <source>
        <dbReference type="ARBA" id="ARBA00004141"/>
    </source>
</evidence>
<feature type="transmembrane region" description="Helical" evidence="8">
    <location>
        <begin position="412"/>
        <end position="431"/>
    </location>
</feature>
<reference evidence="9 10" key="1">
    <citation type="submission" date="2019-09" db="EMBL/GenBank/DDBJ databases">
        <title>Genome sequence of Rhodovastum atsumiense, a diverse member of the Acetobacteraceae family of non-sulfur purple photosynthetic bacteria.</title>
        <authorList>
            <person name="Meyer T."/>
            <person name="Kyndt J."/>
        </authorList>
    </citation>
    <scope>NUCLEOTIDE SEQUENCE [LARGE SCALE GENOMIC DNA]</scope>
    <source>
        <strain evidence="9 10">DSM 21279</strain>
    </source>
</reference>
<evidence type="ECO:0000256" key="8">
    <source>
        <dbReference type="SAM" id="Phobius"/>
    </source>
</evidence>
<feature type="transmembrane region" description="Helical" evidence="8">
    <location>
        <begin position="46"/>
        <end position="70"/>
    </location>
</feature>
<evidence type="ECO:0000313" key="10">
    <source>
        <dbReference type="Proteomes" id="UP000325255"/>
    </source>
</evidence>
<dbReference type="InterPro" id="IPR038377">
    <property type="entry name" value="Na/Glc_symporter_sf"/>
</dbReference>
<evidence type="ECO:0000256" key="7">
    <source>
        <dbReference type="RuleBase" id="RU362091"/>
    </source>
</evidence>
<dbReference type="Gene3D" id="1.20.1730.10">
    <property type="entry name" value="Sodium/glucose cotransporter"/>
    <property type="match status" value="1"/>
</dbReference>
<dbReference type="GO" id="GO:0022857">
    <property type="term" value="F:transmembrane transporter activity"/>
    <property type="evidence" value="ECO:0007669"/>
    <property type="project" value="InterPro"/>
</dbReference>
<dbReference type="PROSITE" id="PS50283">
    <property type="entry name" value="NA_SOLUT_SYMP_3"/>
    <property type="match status" value="1"/>
</dbReference>
<feature type="transmembrane region" description="Helical" evidence="8">
    <location>
        <begin position="185"/>
        <end position="204"/>
    </location>
</feature>
<gene>
    <name evidence="9" type="ORF">F1189_02515</name>
</gene>
<comment type="similarity">
    <text evidence="2 7">Belongs to the sodium:solute symporter (SSF) (TC 2.A.21) family.</text>
</comment>
<dbReference type="Pfam" id="PF00474">
    <property type="entry name" value="SSF"/>
    <property type="match status" value="1"/>
</dbReference>
<dbReference type="GO" id="GO:0005886">
    <property type="term" value="C:plasma membrane"/>
    <property type="evidence" value="ECO:0007669"/>
    <property type="project" value="TreeGrafter"/>
</dbReference>
<feature type="transmembrane region" description="Helical" evidence="8">
    <location>
        <begin position="76"/>
        <end position="96"/>
    </location>
</feature>
<feature type="transmembrane region" description="Helical" evidence="8">
    <location>
        <begin position="387"/>
        <end position="405"/>
    </location>
</feature>
<evidence type="ECO:0000313" key="9">
    <source>
        <dbReference type="EMBL" id="KAA5614198.1"/>
    </source>
</evidence>
<keyword evidence="6 8" id="KW-0472">Membrane</keyword>
<accession>A0A5M6J3L3</accession>
<comment type="subcellular location">
    <subcellularLocation>
        <location evidence="1">Membrane</location>
        <topology evidence="1">Multi-pass membrane protein</topology>
    </subcellularLocation>
</comment>
<feature type="transmembrane region" description="Helical" evidence="8">
    <location>
        <begin position="353"/>
        <end position="375"/>
    </location>
</feature>
<dbReference type="EMBL" id="VWPK01000003">
    <property type="protein sequence ID" value="KAA5614198.1"/>
    <property type="molecule type" value="Genomic_DNA"/>
</dbReference>
<comment type="caution">
    <text evidence="9">The sequence shown here is derived from an EMBL/GenBank/DDBJ whole genome shotgun (WGS) entry which is preliminary data.</text>
</comment>
<dbReference type="AlphaFoldDB" id="A0A5M6J3L3"/>
<evidence type="ECO:0000256" key="2">
    <source>
        <dbReference type="ARBA" id="ARBA00006434"/>
    </source>
</evidence>
<proteinExistence type="inferred from homology"/>
<evidence type="ECO:0000256" key="6">
    <source>
        <dbReference type="ARBA" id="ARBA00023136"/>
    </source>
</evidence>
<evidence type="ECO:0000256" key="4">
    <source>
        <dbReference type="ARBA" id="ARBA00022692"/>
    </source>
</evidence>
<feature type="transmembrane region" description="Helical" evidence="8">
    <location>
        <begin position="307"/>
        <end position="332"/>
    </location>
</feature>
<feature type="transmembrane region" description="Helical" evidence="8">
    <location>
        <begin position="124"/>
        <end position="148"/>
    </location>
</feature>
<feature type="transmembrane region" description="Helical" evidence="8">
    <location>
        <begin position="437"/>
        <end position="458"/>
    </location>
</feature>
<keyword evidence="5 8" id="KW-1133">Transmembrane helix</keyword>
<sequence>MTALTNVHLLSLVATLAVILAITAWSARATTSAEGFSLCGRSAGPLLIAGGIAGTCIGGSATVGTAQMGFAIGLSGWWFTLGMGLGLVLMALCYAAPLRRSGLETVPEFLGLQYGRTARPLTSVISSLGILFSMVASGLSGIALIALLLHLTDWQAAGIIILLVAICVCFGGMKGAGVSGLLKMAVIWTTLCAAGVIAALSLARMPDFDATFPAWPWFSLLGRGTADCMGNLVALIVGTLCTQTYIQAVYSATNARVAAMGAMVAALITIPVGLPSVAIGMFMHAAHPDINPILALPMYLTLYLPPWLGGIGLAAILLSVVGSIAGLALGIGTMVARDIGAGVLRITADRWSLLLNRLAVLLATCLAVAIALANADTYVLDWNYMSMALRGAGIFLPLTLAIFWPRHLPGNWALLSMAASTVAAVVARFVLRLPVNPLFVGMAVSLIAIGMALLATGLRAARADNGKPA</sequence>
<feature type="transmembrane region" description="Helical" evidence="8">
    <location>
        <begin position="224"/>
        <end position="246"/>
    </location>
</feature>
<keyword evidence="3" id="KW-0813">Transport</keyword>
<dbReference type="InterPro" id="IPR001734">
    <property type="entry name" value="Na/solute_symporter"/>
</dbReference>
<protein>
    <submittedName>
        <fullName evidence="9">Sodium:solute symporter family protein</fullName>
    </submittedName>
</protein>
<keyword evidence="10" id="KW-1185">Reference proteome</keyword>
<evidence type="ECO:0000256" key="5">
    <source>
        <dbReference type="ARBA" id="ARBA00022989"/>
    </source>
</evidence>
<dbReference type="Proteomes" id="UP000325255">
    <property type="component" value="Unassembled WGS sequence"/>
</dbReference>
<feature type="transmembrane region" description="Helical" evidence="8">
    <location>
        <begin position="6"/>
        <end position="25"/>
    </location>
</feature>
<name>A0A5M6J3L3_9PROT</name>
<evidence type="ECO:0000256" key="3">
    <source>
        <dbReference type="ARBA" id="ARBA00022448"/>
    </source>
</evidence>